<dbReference type="AlphaFoldDB" id="A0A423UTA3"/>
<dbReference type="EMBL" id="QWFA01000179">
    <property type="protein sequence ID" value="ROV65568.1"/>
    <property type="molecule type" value="Genomic_DNA"/>
</dbReference>
<protein>
    <submittedName>
        <fullName evidence="2">Immediate early protein</fullName>
    </submittedName>
</protein>
<name>A0A423UTA3_STRGL</name>
<evidence type="ECO:0000313" key="3">
    <source>
        <dbReference type="Proteomes" id="UP000285596"/>
    </source>
</evidence>
<feature type="compositionally biased region" description="Basic and acidic residues" evidence="1">
    <location>
        <begin position="1"/>
        <end position="17"/>
    </location>
</feature>
<evidence type="ECO:0000313" key="2">
    <source>
        <dbReference type="EMBL" id="ROV65568.1"/>
    </source>
</evidence>
<reference evidence="2 3" key="1">
    <citation type="submission" date="2018-08" db="EMBL/GenBank/DDBJ databases">
        <title>Streptomyces globisporus 1912-4Crt, whole genome shotgun sequence.</title>
        <authorList>
            <person name="Matselyukh B."/>
        </authorList>
    </citation>
    <scope>NUCLEOTIDE SEQUENCE [LARGE SCALE GENOMIC DNA]</scope>
    <source>
        <strain evidence="2 3">1912-4Crt</strain>
    </source>
</reference>
<proteinExistence type="predicted"/>
<feature type="compositionally biased region" description="Pro residues" evidence="1">
    <location>
        <begin position="37"/>
        <end position="46"/>
    </location>
</feature>
<gene>
    <name evidence="2" type="ORF">D3105_26585</name>
</gene>
<comment type="caution">
    <text evidence="2">The sequence shown here is derived from an EMBL/GenBank/DDBJ whole genome shotgun (WGS) entry which is preliminary data.</text>
</comment>
<evidence type="ECO:0000256" key="1">
    <source>
        <dbReference type="SAM" id="MobiDB-lite"/>
    </source>
</evidence>
<accession>A0A423UTA3</accession>
<feature type="region of interest" description="Disordered" evidence="1">
    <location>
        <begin position="1"/>
        <end position="59"/>
    </location>
</feature>
<dbReference type="Proteomes" id="UP000285596">
    <property type="component" value="Unassembled WGS sequence"/>
</dbReference>
<feature type="non-terminal residue" evidence="2">
    <location>
        <position position="59"/>
    </location>
</feature>
<sequence length="59" mass="5929">MSGDGRESEGGEEEVRGARRIPGPRGAADDLDLASVPLPPLPPPGGTAPDEAVPEQSAP</sequence>
<organism evidence="2 3">
    <name type="scientific">Streptomyces globisporus</name>
    <dbReference type="NCBI Taxonomy" id="1908"/>
    <lineage>
        <taxon>Bacteria</taxon>
        <taxon>Bacillati</taxon>
        <taxon>Actinomycetota</taxon>
        <taxon>Actinomycetes</taxon>
        <taxon>Kitasatosporales</taxon>
        <taxon>Streptomycetaceae</taxon>
        <taxon>Streptomyces</taxon>
    </lineage>
</organism>